<accession>A0A1S2VH53</accession>
<dbReference type="CDD" id="cd06905">
    <property type="entry name" value="M14-like"/>
    <property type="match status" value="1"/>
</dbReference>
<keyword evidence="6" id="KW-0482">Metalloprotease</keyword>
<evidence type="ECO:0000256" key="8">
    <source>
        <dbReference type="SAM" id="MobiDB-lite"/>
    </source>
</evidence>
<protein>
    <submittedName>
        <fullName evidence="11">Peptidase M14</fullName>
    </submittedName>
</protein>
<name>A0A1S2VH53_9BACT</name>
<keyword evidence="9" id="KW-0732">Signal</keyword>
<evidence type="ECO:0000256" key="9">
    <source>
        <dbReference type="SAM" id="SignalP"/>
    </source>
</evidence>
<gene>
    <name evidence="11" type="ORF">BLX24_16320</name>
</gene>
<keyword evidence="12" id="KW-1185">Reference proteome</keyword>
<evidence type="ECO:0000256" key="3">
    <source>
        <dbReference type="ARBA" id="ARBA00022670"/>
    </source>
</evidence>
<comment type="similarity">
    <text evidence="2 7">Belongs to the peptidase M14 family.</text>
</comment>
<feature type="region of interest" description="Disordered" evidence="8">
    <location>
        <begin position="142"/>
        <end position="166"/>
    </location>
</feature>
<dbReference type="AlphaFoldDB" id="A0A1S2VH53"/>
<dbReference type="PROSITE" id="PS52035">
    <property type="entry name" value="PEPTIDASE_M14"/>
    <property type="match status" value="1"/>
</dbReference>
<dbReference type="EMBL" id="MORL01000008">
    <property type="protein sequence ID" value="OIN58091.1"/>
    <property type="molecule type" value="Genomic_DNA"/>
</dbReference>
<dbReference type="PANTHER" id="PTHR11705">
    <property type="entry name" value="PROTEASE FAMILY M14 CARBOXYPEPTIDASE A,B"/>
    <property type="match status" value="1"/>
</dbReference>
<comment type="caution">
    <text evidence="11">The sequence shown here is derived from an EMBL/GenBank/DDBJ whole genome shotgun (WGS) entry which is preliminary data.</text>
</comment>
<feature type="chain" id="PRO_5010291531" evidence="9">
    <location>
        <begin position="21"/>
        <end position="560"/>
    </location>
</feature>
<feature type="signal peptide" evidence="9">
    <location>
        <begin position="1"/>
        <end position="20"/>
    </location>
</feature>
<comment type="cofactor">
    <cofactor evidence="1">
        <name>Zn(2+)</name>
        <dbReference type="ChEBI" id="CHEBI:29105"/>
    </cofactor>
</comment>
<keyword evidence="3" id="KW-0645">Protease</keyword>
<dbReference type="Gene3D" id="3.40.630.10">
    <property type="entry name" value="Zn peptidases"/>
    <property type="match status" value="1"/>
</dbReference>
<dbReference type="PANTHER" id="PTHR11705:SF143">
    <property type="entry name" value="SLL0236 PROTEIN"/>
    <property type="match status" value="1"/>
</dbReference>
<dbReference type="SMART" id="SM00631">
    <property type="entry name" value="Zn_pept"/>
    <property type="match status" value="1"/>
</dbReference>
<evidence type="ECO:0000256" key="2">
    <source>
        <dbReference type="ARBA" id="ARBA00005988"/>
    </source>
</evidence>
<evidence type="ECO:0000259" key="10">
    <source>
        <dbReference type="PROSITE" id="PS52035"/>
    </source>
</evidence>
<sequence length="560" mass="60171">MKHFITGLAPALLASTLAMAQPAPNSGGGYADYNQLTNRLRTLSSRANGTANLQSVGKSVGGKDIWLLTLGRGAAAQKPALAIVAGIDGSHLAGTELAVQLAEKLLASQSDSVKRLLDTKTLYIFPLVNPDAQSQAFASLKFERSGNDQETDDDRDGRVNEDPAEDLNRDGIISQIRIEDPTGQYIPGKDDPRVLVKADPAKGETGRYLLITEGIDNDKDGKFNEDGPGGVALDKNFTFDYPFFTPGAGEMPVSEPENRALLDFLYKAPNVYAVFTFGPYNNLSEAPKFDRSKTARRIITGILEKDATVGDQVSKLYNGQTSLKDAPAMPATRGNFAQTAYYHYGRLSFSTPGWWAPKTTVPADTARGRAQAGRVPAPATGDNDDVRYLKWADANKIGGAFTAWTAVEHPDFPGRKAEVGGIAPFAKYNPPVQFLNDNASRHLRFLTAFATQMPVIDIVNVKTEALGNGLTRVSAQVVNRGLLPTGSEMGDRVRYVPKMKVELKLANGQTVLSGRRMILRGAMAAGETTDVTFLVNGAGKVTLEAGNAMTGIKSTELTLN</sequence>
<evidence type="ECO:0000256" key="6">
    <source>
        <dbReference type="ARBA" id="ARBA00023049"/>
    </source>
</evidence>
<dbReference type="GO" id="GO:0006508">
    <property type="term" value="P:proteolysis"/>
    <property type="evidence" value="ECO:0007669"/>
    <property type="project" value="UniProtKB-KW"/>
</dbReference>
<dbReference type="SUPFAM" id="SSF53187">
    <property type="entry name" value="Zn-dependent exopeptidases"/>
    <property type="match status" value="1"/>
</dbReference>
<feature type="domain" description="Peptidase M14" evidence="10">
    <location>
        <begin position="29"/>
        <end position="313"/>
    </location>
</feature>
<keyword evidence="5" id="KW-0862">Zinc</keyword>
<dbReference type="RefSeq" id="WP_071504241.1">
    <property type="nucleotide sequence ID" value="NZ_MORL01000008.1"/>
</dbReference>
<evidence type="ECO:0000256" key="5">
    <source>
        <dbReference type="ARBA" id="ARBA00022833"/>
    </source>
</evidence>
<organism evidence="11 12">
    <name type="scientific">Arsenicibacter rosenii</name>
    <dbReference type="NCBI Taxonomy" id="1750698"/>
    <lineage>
        <taxon>Bacteria</taxon>
        <taxon>Pseudomonadati</taxon>
        <taxon>Bacteroidota</taxon>
        <taxon>Cytophagia</taxon>
        <taxon>Cytophagales</taxon>
        <taxon>Spirosomataceae</taxon>
        <taxon>Arsenicibacter</taxon>
    </lineage>
</organism>
<proteinExistence type="inferred from homology"/>
<dbReference type="GO" id="GO:0004181">
    <property type="term" value="F:metallocarboxypeptidase activity"/>
    <property type="evidence" value="ECO:0007669"/>
    <property type="project" value="InterPro"/>
</dbReference>
<dbReference type="GO" id="GO:0008270">
    <property type="term" value="F:zinc ion binding"/>
    <property type="evidence" value="ECO:0007669"/>
    <property type="project" value="InterPro"/>
</dbReference>
<dbReference type="Proteomes" id="UP000181790">
    <property type="component" value="Unassembled WGS sequence"/>
</dbReference>
<evidence type="ECO:0000256" key="1">
    <source>
        <dbReference type="ARBA" id="ARBA00001947"/>
    </source>
</evidence>
<keyword evidence="4" id="KW-0378">Hydrolase</keyword>
<evidence type="ECO:0000313" key="12">
    <source>
        <dbReference type="Proteomes" id="UP000181790"/>
    </source>
</evidence>
<dbReference type="Pfam" id="PF00246">
    <property type="entry name" value="Peptidase_M14"/>
    <property type="match status" value="1"/>
</dbReference>
<evidence type="ECO:0000256" key="4">
    <source>
        <dbReference type="ARBA" id="ARBA00022801"/>
    </source>
</evidence>
<feature type="active site" description="Proton donor/acceptor" evidence="7">
    <location>
        <position position="285"/>
    </location>
</feature>
<dbReference type="GO" id="GO:0005615">
    <property type="term" value="C:extracellular space"/>
    <property type="evidence" value="ECO:0007669"/>
    <property type="project" value="TreeGrafter"/>
</dbReference>
<reference evidence="11 12" key="1">
    <citation type="submission" date="2016-10" db="EMBL/GenBank/DDBJ databases">
        <title>Arsenicibacter rosenii gen. nov., sp. nov., an efficient arsenic-methylating bacterium isolated from an arsenic-contaminated paddy soil.</title>
        <authorList>
            <person name="Huang K."/>
        </authorList>
    </citation>
    <scope>NUCLEOTIDE SEQUENCE [LARGE SCALE GENOMIC DNA]</scope>
    <source>
        <strain evidence="11 12">SM-1</strain>
    </source>
</reference>
<evidence type="ECO:0000313" key="11">
    <source>
        <dbReference type="EMBL" id="OIN58091.1"/>
    </source>
</evidence>
<feature type="compositionally biased region" description="Basic and acidic residues" evidence="8">
    <location>
        <begin position="155"/>
        <end position="166"/>
    </location>
</feature>
<dbReference type="InterPro" id="IPR000834">
    <property type="entry name" value="Peptidase_M14"/>
</dbReference>
<evidence type="ECO:0000256" key="7">
    <source>
        <dbReference type="PROSITE-ProRule" id="PRU01379"/>
    </source>
</evidence>